<feature type="transmembrane region" description="Helical" evidence="1">
    <location>
        <begin position="279"/>
        <end position="300"/>
    </location>
</feature>
<dbReference type="RefSeq" id="WP_371752210.1">
    <property type="nucleotide sequence ID" value="NZ_JAYJLD010000001.1"/>
</dbReference>
<name>A0ABU5ZG79_9BACL</name>
<feature type="transmembrane region" description="Helical" evidence="1">
    <location>
        <begin position="428"/>
        <end position="449"/>
    </location>
</feature>
<dbReference type="PANTHER" id="PTHR41983">
    <property type="entry name" value="SHORT-CHAIN FATTY ACID TRANSPORTER-RELATED"/>
    <property type="match status" value="1"/>
</dbReference>
<evidence type="ECO:0000313" key="3">
    <source>
        <dbReference type="Proteomes" id="UP001310386"/>
    </source>
</evidence>
<feature type="transmembrane region" description="Helical" evidence="1">
    <location>
        <begin position="186"/>
        <end position="209"/>
    </location>
</feature>
<evidence type="ECO:0000313" key="2">
    <source>
        <dbReference type="EMBL" id="MEB3100095.1"/>
    </source>
</evidence>
<dbReference type="PANTHER" id="PTHR41983:SF2">
    <property type="entry name" value="SHORT-CHAIN FATTY ACID TRANSPORTER-RELATED"/>
    <property type="match status" value="1"/>
</dbReference>
<feature type="transmembrane region" description="Helical" evidence="1">
    <location>
        <begin position="21"/>
        <end position="42"/>
    </location>
</feature>
<accession>A0ABU5ZG79</accession>
<feature type="transmembrane region" description="Helical" evidence="1">
    <location>
        <begin position="320"/>
        <end position="342"/>
    </location>
</feature>
<feature type="transmembrane region" description="Helical" evidence="1">
    <location>
        <begin position="255"/>
        <end position="272"/>
    </location>
</feature>
<dbReference type="EMBL" id="JAYJLD010000001">
    <property type="protein sequence ID" value="MEB3100095.1"/>
    <property type="molecule type" value="Genomic_DNA"/>
</dbReference>
<comment type="caution">
    <text evidence="2">The sequence shown here is derived from an EMBL/GenBank/DDBJ whole genome shotgun (WGS) entry which is preliminary data.</text>
</comment>
<keyword evidence="1" id="KW-1133">Transmembrane helix</keyword>
<feature type="transmembrane region" description="Helical" evidence="1">
    <location>
        <begin position="354"/>
        <end position="376"/>
    </location>
</feature>
<organism evidence="2 3">
    <name type="scientific">Ferviditalea candida</name>
    <dbReference type="NCBI Taxonomy" id="3108399"/>
    <lineage>
        <taxon>Bacteria</taxon>
        <taxon>Bacillati</taxon>
        <taxon>Bacillota</taxon>
        <taxon>Bacilli</taxon>
        <taxon>Bacillales</taxon>
        <taxon>Paenibacillaceae</taxon>
        <taxon>Ferviditalea</taxon>
    </lineage>
</organism>
<feature type="transmembrane region" description="Helical" evidence="1">
    <location>
        <begin position="54"/>
        <end position="75"/>
    </location>
</feature>
<feature type="transmembrane region" description="Helical" evidence="1">
    <location>
        <begin position="96"/>
        <end position="123"/>
    </location>
</feature>
<sequence length="451" mass="48989">MIQRLGNVLTRVSYKYLPDPFIFAILLSLVVFIMGIVIAGQTPFQMVLHWQNGFWQLLTFSMQMALIIVLGYAVADSPIVNRWLKALAATAKNSRQAVYIVALVAVVGGLISWGFGLVLGALFAREMGKSGYQRGIKMHYPLLGTAAYLSMMVWHAGLSGSAPLLVATKGHFLESKIGIIPITETLFNPMNITVIIASLVLVPLFALWVHPKNNNELLPIDAIISREELAATAELQATYAAEEMTPASRLDNSRILSWIVGLGGLIYIVYYFSTKGFNLTLDILNAIFLFVGILLHGTPMRYVKSVAEGTKGVSGVLLQFPFYAGIMGMMQSSGLVAIIAQWFVAISTTTTYPLYTYISACIVNLFVPSGGGQWAVQGPIMVEAAPALGVSYPKTIMALAYGDQLTNMVQPFWAIALLGITGLKARDVIGYAAAIMFMGFFIFAIATFLPA</sequence>
<gene>
    <name evidence="2" type="ORF">VF724_00235</name>
</gene>
<feature type="transmembrane region" description="Helical" evidence="1">
    <location>
        <begin position="143"/>
        <end position="166"/>
    </location>
</feature>
<dbReference type="InterPro" id="IPR006160">
    <property type="entry name" value="SCFA_transpt_AtoE"/>
</dbReference>
<keyword evidence="3" id="KW-1185">Reference proteome</keyword>
<dbReference type="Proteomes" id="UP001310386">
    <property type="component" value="Unassembled WGS sequence"/>
</dbReference>
<keyword evidence="1" id="KW-0812">Transmembrane</keyword>
<evidence type="ECO:0000256" key="1">
    <source>
        <dbReference type="SAM" id="Phobius"/>
    </source>
</evidence>
<keyword evidence="1" id="KW-0472">Membrane</keyword>
<feature type="transmembrane region" description="Helical" evidence="1">
    <location>
        <begin position="396"/>
        <end position="421"/>
    </location>
</feature>
<protein>
    <submittedName>
        <fullName evidence="2">TIGR00366 family protein</fullName>
    </submittedName>
</protein>
<proteinExistence type="predicted"/>
<reference evidence="2" key="1">
    <citation type="submission" date="2023-12" db="EMBL/GenBank/DDBJ databases">
        <title>Fervidustalea candida gen. nov., sp. nov., a novel member of the family Paenibacillaceae isolated from a geothermal area.</title>
        <authorList>
            <person name="Li W.-J."/>
            <person name="Jiao J.-Y."/>
            <person name="Chen Y."/>
        </authorList>
    </citation>
    <scope>NUCLEOTIDE SEQUENCE</scope>
    <source>
        <strain evidence="2">SYSU GA230002</strain>
    </source>
</reference>
<dbReference type="Pfam" id="PF02667">
    <property type="entry name" value="SCFA_trans"/>
    <property type="match status" value="1"/>
</dbReference>